<dbReference type="EnsemblMetazoa" id="OVOC10194.1">
    <property type="protein sequence ID" value="OVOC10194.1"/>
    <property type="gene ID" value="WBGene00247003"/>
</dbReference>
<reference evidence="2" key="1">
    <citation type="submission" date="2013-10" db="EMBL/GenBank/DDBJ databases">
        <title>Genome sequencing of Onchocerca volvulus.</title>
        <authorList>
            <person name="Cotton J."/>
            <person name="Tsai J."/>
            <person name="Stanley E."/>
            <person name="Tracey A."/>
            <person name="Holroyd N."/>
            <person name="Lustigman S."/>
            <person name="Berriman M."/>
        </authorList>
    </citation>
    <scope>NUCLEOTIDE SEQUENCE</scope>
</reference>
<evidence type="ECO:0000313" key="2">
    <source>
        <dbReference type="Proteomes" id="UP000024404"/>
    </source>
</evidence>
<dbReference type="Proteomes" id="UP000024404">
    <property type="component" value="Unassembled WGS sequence"/>
</dbReference>
<reference evidence="1" key="2">
    <citation type="submission" date="2022-06" db="UniProtKB">
        <authorList>
            <consortium name="EnsemblMetazoa"/>
        </authorList>
    </citation>
    <scope>IDENTIFICATION</scope>
</reference>
<proteinExistence type="predicted"/>
<organism evidence="1 2">
    <name type="scientific">Onchocerca volvulus</name>
    <dbReference type="NCBI Taxonomy" id="6282"/>
    <lineage>
        <taxon>Eukaryota</taxon>
        <taxon>Metazoa</taxon>
        <taxon>Ecdysozoa</taxon>
        <taxon>Nematoda</taxon>
        <taxon>Chromadorea</taxon>
        <taxon>Rhabditida</taxon>
        <taxon>Spirurina</taxon>
        <taxon>Spiruromorpha</taxon>
        <taxon>Filarioidea</taxon>
        <taxon>Onchocercidae</taxon>
        <taxon>Onchocerca</taxon>
    </lineage>
</organism>
<protein>
    <submittedName>
        <fullName evidence="1">Uncharacterized protein</fullName>
    </submittedName>
</protein>
<sequence>MGKKKKRTVRKGKFKQHARLQSVTHPTATRYTTAKRKAVSSNCKLSHMSQAEIVLYFSFPAFFISCNKPIVEEIMDIRRASELTMDNFQNSLQLLNILVENYGPAIDKIYYEGLEFLVPRAGTISPA</sequence>
<dbReference type="EMBL" id="CMVM020000326">
    <property type="status" value="NOT_ANNOTATED_CDS"/>
    <property type="molecule type" value="Genomic_DNA"/>
</dbReference>
<keyword evidence="2" id="KW-1185">Reference proteome</keyword>
<evidence type="ECO:0000313" key="1">
    <source>
        <dbReference type="EnsemblMetazoa" id="OVOC10194.1"/>
    </source>
</evidence>
<accession>A0A8R1XMU0</accession>
<dbReference type="AlphaFoldDB" id="A0A8R1XMU0"/>
<name>A0A8R1XMU0_ONCVO</name>